<feature type="domain" description="CBS" evidence="3">
    <location>
        <begin position="80"/>
        <end position="137"/>
    </location>
</feature>
<evidence type="ECO:0000256" key="2">
    <source>
        <dbReference type="PROSITE-ProRule" id="PRU00703"/>
    </source>
</evidence>
<organism evidence="4 5">
    <name type="scientific">Streptacidiphilus jeojiensis</name>
    <dbReference type="NCBI Taxonomy" id="3229225"/>
    <lineage>
        <taxon>Bacteria</taxon>
        <taxon>Bacillati</taxon>
        <taxon>Actinomycetota</taxon>
        <taxon>Actinomycetes</taxon>
        <taxon>Kitasatosporales</taxon>
        <taxon>Streptomycetaceae</taxon>
        <taxon>Streptacidiphilus</taxon>
    </lineage>
</organism>
<dbReference type="Pfam" id="PF00571">
    <property type="entry name" value="CBS"/>
    <property type="match status" value="2"/>
</dbReference>
<dbReference type="EMBL" id="JBEUKS010000001">
    <property type="protein sequence ID" value="MFC1437401.1"/>
    <property type="molecule type" value="Genomic_DNA"/>
</dbReference>
<dbReference type="InterPro" id="IPR044725">
    <property type="entry name" value="CBSX3_CBS_dom"/>
</dbReference>
<dbReference type="PANTHER" id="PTHR43080:SF2">
    <property type="entry name" value="CBS DOMAIN-CONTAINING PROTEIN"/>
    <property type="match status" value="1"/>
</dbReference>
<dbReference type="Gene3D" id="3.10.580.10">
    <property type="entry name" value="CBS-domain"/>
    <property type="match status" value="1"/>
</dbReference>
<dbReference type="SMART" id="SM00116">
    <property type="entry name" value="CBS"/>
    <property type="match status" value="2"/>
</dbReference>
<dbReference type="InterPro" id="IPR051257">
    <property type="entry name" value="Diverse_CBS-Domain"/>
</dbReference>
<keyword evidence="5" id="KW-1185">Reference proteome</keyword>
<keyword evidence="1 2" id="KW-0129">CBS domain</keyword>
<protein>
    <submittedName>
        <fullName evidence="4">CBS domain-containing protein</fullName>
    </submittedName>
</protein>
<dbReference type="SUPFAM" id="SSF54631">
    <property type="entry name" value="CBS-domain pair"/>
    <property type="match status" value="1"/>
</dbReference>
<proteinExistence type="predicted"/>
<feature type="domain" description="CBS" evidence="3">
    <location>
        <begin position="15"/>
        <end position="72"/>
    </location>
</feature>
<name>A0ABV6XGL8_9ACTN</name>
<evidence type="ECO:0000259" key="3">
    <source>
        <dbReference type="PROSITE" id="PS51371"/>
    </source>
</evidence>
<gene>
    <name evidence="4" type="ORF">ABUW04_03955</name>
</gene>
<evidence type="ECO:0000256" key="1">
    <source>
        <dbReference type="ARBA" id="ARBA00023122"/>
    </source>
</evidence>
<accession>A0ABV6XGL8</accession>
<dbReference type="InterPro" id="IPR046342">
    <property type="entry name" value="CBS_dom_sf"/>
</dbReference>
<reference evidence="4 5" key="1">
    <citation type="submission" date="2024-06" db="EMBL/GenBank/DDBJ databases">
        <authorList>
            <person name="Lee S.D."/>
        </authorList>
    </citation>
    <scope>NUCLEOTIDE SEQUENCE [LARGE SCALE GENOMIC DNA]</scope>
    <source>
        <strain evidence="4 5">N1-10</strain>
    </source>
</reference>
<dbReference type="InterPro" id="IPR000644">
    <property type="entry name" value="CBS_dom"/>
</dbReference>
<comment type="caution">
    <text evidence="4">The sequence shown here is derived from an EMBL/GenBank/DDBJ whole genome shotgun (WGS) entry which is preliminary data.</text>
</comment>
<evidence type="ECO:0000313" key="5">
    <source>
        <dbReference type="Proteomes" id="UP001592581"/>
    </source>
</evidence>
<dbReference type="RefSeq" id="WP_380562711.1">
    <property type="nucleotide sequence ID" value="NZ_JBEUKS010000001.1"/>
</dbReference>
<dbReference type="CDD" id="cd04623">
    <property type="entry name" value="CBS_pair_bac_euk"/>
    <property type="match status" value="1"/>
</dbReference>
<dbReference type="Proteomes" id="UP001592581">
    <property type="component" value="Unassembled WGS sequence"/>
</dbReference>
<dbReference type="PROSITE" id="PS51371">
    <property type="entry name" value="CBS"/>
    <property type="match status" value="2"/>
</dbReference>
<dbReference type="PANTHER" id="PTHR43080">
    <property type="entry name" value="CBS DOMAIN-CONTAINING PROTEIN CBSX3, MITOCHONDRIAL"/>
    <property type="match status" value="1"/>
</dbReference>
<sequence>MSLTVAQILAAKADGGRTVHTISQDSTVVEALKLMADQGIGALVVTADEQIAGIVTERDYARKVELYGRSARQTRVEEIMTAKVRYVEPSHSADQCMALMTEHRMRHLPVLDDGRLIGIISIGDLLKQQIADQLFTIDQLEHYIHGTTGTTHPR</sequence>
<evidence type="ECO:0000313" key="4">
    <source>
        <dbReference type="EMBL" id="MFC1437401.1"/>
    </source>
</evidence>